<reference evidence="1 2" key="1">
    <citation type="journal article" date="2020" name="Cell Rep.">
        <title>Local necrotic cells trigger systemic immune activation via gut microbiome dysbiosis in Drosophila.</title>
        <authorList>
            <person name="Kosakamoto H."/>
            <person name="Yamauchi T."/>
            <person name="Akuzawa-Tokita Y."/>
            <person name="Nishimura K."/>
            <person name="Soga T."/>
            <person name="Murakami T."/>
            <person name="Mori H."/>
            <person name="Yamamoto K."/>
            <person name="Miyazaki R."/>
            <person name="Koto A."/>
            <person name="Miura M."/>
            <person name="Obata F."/>
        </authorList>
    </citation>
    <scope>NUCLEOTIDE SEQUENCE [LARGE SCALE GENOMIC DNA]</scope>
    <source>
        <strain evidence="1 2">Ai</strain>
    </source>
</reference>
<dbReference type="AlphaFoldDB" id="A0A6V8IAI6"/>
<organism evidence="1 2">
    <name type="scientific">Acetobacter persici</name>
    <dbReference type="NCBI Taxonomy" id="1076596"/>
    <lineage>
        <taxon>Bacteria</taxon>
        <taxon>Pseudomonadati</taxon>
        <taxon>Pseudomonadota</taxon>
        <taxon>Alphaproteobacteria</taxon>
        <taxon>Acetobacterales</taxon>
        <taxon>Acetobacteraceae</taxon>
        <taxon>Acetobacter</taxon>
    </lineage>
</organism>
<accession>A0A6V8IAI6</accession>
<comment type="caution">
    <text evidence="1">The sequence shown here is derived from an EMBL/GenBank/DDBJ whole genome shotgun (WGS) entry which is preliminary data.</text>
</comment>
<evidence type="ECO:0000313" key="1">
    <source>
        <dbReference type="EMBL" id="GFE94590.1"/>
    </source>
</evidence>
<gene>
    <name evidence="1" type="ORF">DmAi_26490</name>
</gene>
<protein>
    <submittedName>
        <fullName evidence="1">Uncharacterized protein</fullName>
    </submittedName>
</protein>
<dbReference type="EMBL" id="BLJP01000015">
    <property type="protein sequence ID" value="GFE94590.1"/>
    <property type="molecule type" value="Genomic_DNA"/>
</dbReference>
<sequence length="46" mass="5413">MAGFSPGHQAFFYRLIAFPVHSGETRRIRQRIEMLMISDTLTRFRA</sequence>
<proteinExistence type="predicted"/>
<dbReference type="Proteomes" id="UP000548726">
    <property type="component" value="Unassembled WGS sequence"/>
</dbReference>
<keyword evidence="2" id="KW-1185">Reference proteome</keyword>
<evidence type="ECO:0000313" key="2">
    <source>
        <dbReference type="Proteomes" id="UP000548726"/>
    </source>
</evidence>
<name>A0A6V8IAI6_9PROT</name>